<evidence type="ECO:0000259" key="3">
    <source>
        <dbReference type="PROSITE" id="PS50105"/>
    </source>
</evidence>
<dbReference type="GO" id="GO:0005737">
    <property type="term" value="C:cytoplasm"/>
    <property type="evidence" value="ECO:0007669"/>
    <property type="project" value="TreeGrafter"/>
</dbReference>
<reference evidence="5" key="1">
    <citation type="journal article" date="2018" name="Nat. Microbiol.">
        <title>Leveraging single-cell genomics to expand the fungal tree of life.</title>
        <authorList>
            <person name="Ahrendt S.R."/>
            <person name="Quandt C.A."/>
            <person name="Ciobanu D."/>
            <person name="Clum A."/>
            <person name="Salamov A."/>
            <person name="Andreopoulos B."/>
            <person name="Cheng J.F."/>
            <person name="Woyke T."/>
            <person name="Pelin A."/>
            <person name="Henrissat B."/>
            <person name="Reynolds N.K."/>
            <person name="Benny G.L."/>
            <person name="Smith M.E."/>
            <person name="James T.Y."/>
            <person name="Grigoriev I.V."/>
        </authorList>
    </citation>
    <scope>NUCLEOTIDE SEQUENCE [LARGE SCALE GENOMIC DNA]</scope>
    <source>
        <strain evidence="5">ATCC 52028</strain>
    </source>
</reference>
<proteinExistence type="predicted"/>
<keyword evidence="1" id="KW-0677">Repeat</keyword>
<dbReference type="Gene3D" id="1.10.150.50">
    <property type="entry name" value="Transcription Factor, Ets-1"/>
    <property type="match status" value="1"/>
</dbReference>
<dbReference type="Proteomes" id="UP000268535">
    <property type="component" value="Unassembled WGS sequence"/>
</dbReference>
<protein>
    <recommendedName>
        <fullName evidence="3">SAM domain-containing protein</fullName>
    </recommendedName>
</protein>
<dbReference type="PANTHER" id="PTHR10627:SF69">
    <property type="entry name" value="PROTEIN BICAUDAL C"/>
    <property type="match status" value="1"/>
</dbReference>
<accession>A0A4P9WUJ9</accession>
<dbReference type="PANTHER" id="PTHR10627">
    <property type="entry name" value="SCP160"/>
    <property type="match status" value="1"/>
</dbReference>
<dbReference type="AlphaFoldDB" id="A0A4P9WUJ9"/>
<dbReference type="EMBL" id="ML010604">
    <property type="protein sequence ID" value="RKO95953.1"/>
    <property type="molecule type" value="Genomic_DNA"/>
</dbReference>
<evidence type="ECO:0000256" key="2">
    <source>
        <dbReference type="SAM" id="MobiDB-lite"/>
    </source>
</evidence>
<dbReference type="InterPro" id="IPR013761">
    <property type="entry name" value="SAM/pointed_sf"/>
</dbReference>
<evidence type="ECO:0000313" key="5">
    <source>
        <dbReference type="Proteomes" id="UP000268535"/>
    </source>
</evidence>
<dbReference type="PROSITE" id="PS50105">
    <property type="entry name" value="SAM_DOMAIN"/>
    <property type="match status" value="1"/>
</dbReference>
<feature type="domain" description="SAM" evidence="3">
    <location>
        <begin position="61"/>
        <end position="124"/>
    </location>
</feature>
<feature type="region of interest" description="Disordered" evidence="2">
    <location>
        <begin position="1"/>
        <end position="24"/>
    </location>
</feature>
<name>A0A4P9WUJ9_9FUNG</name>
<organism evidence="4 5">
    <name type="scientific">Caulochytrium protostelioides</name>
    <dbReference type="NCBI Taxonomy" id="1555241"/>
    <lineage>
        <taxon>Eukaryota</taxon>
        <taxon>Fungi</taxon>
        <taxon>Fungi incertae sedis</taxon>
        <taxon>Chytridiomycota</taxon>
        <taxon>Chytridiomycota incertae sedis</taxon>
        <taxon>Chytridiomycetes</taxon>
        <taxon>Caulochytriales</taxon>
        <taxon>Caulochytriaceae</taxon>
        <taxon>Caulochytrium</taxon>
    </lineage>
</organism>
<gene>
    <name evidence="4" type="ORF">CAUPRSCDRAFT_12345</name>
</gene>
<evidence type="ECO:0000313" key="4">
    <source>
        <dbReference type="EMBL" id="RKO95953.1"/>
    </source>
</evidence>
<dbReference type="InterPro" id="IPR001660">
    <property type="entry name" value="SAM"/>
</dbReference>
<dbReference type="Pfam" id="PF00536">
    <property type="entry name" value="SAM_1"/>
    <property type="match status" value="1"/>
</dbReference>
<dbReference type="SMART" id="SM00454">
    <property type="entry name" value="SAM"/>
    <property type="match status" value="1"/>
</dbReference>
<sequence length="143" mass="15778">MPPTAPTASPMKGGKPRPGASHLRESTVMARHDAELTPESESDRDGLNDELARAILRMDPAGFAQVHRLFEVLDLDKYATRFVEQEVDFKTLLTLSDTDFKELGMVTFGSRKRLVNAIRQLVRVNDNLADRKASGSPSDCGHA</sequence>
<evidence type="ECO:0000256" key="1">
    <source>
        <dbReference type="ARBA" id="ARBA00022737"/>
    </source>
</evidence>
<dbReference type="SUPFAM" id="SSF47769">
    <property type="entry name" value="SAM/Pointed domain"/>
    <property type="match status" value="1"/>
</dbReference>